<evidence type="ECO:0000313" key="2">
    <source>
        <dbReference type="Proteomes" id="UP001162640"/>
    </source>
</evidence>
<dbReference type="SUPFAM" id="SSF53254">
    <property type="entry name" value="Phosphoglycerate mutase-like"/>
    <property type="match status" value="1"/>
</dbReference>
<reference evidence="2" key="1">
    <citation type="journal article" date="2023" name="Commun. Biol.">
        <title>Genome analysis of Parmales, the sister group of diatoms, reveals the evolutionary specialization of diatoms from phago-mixotrophs to photoautotrophs.</title>
        <authorList>
            <person name="Ban H."/>
            <person name="Sato S."/>
            <person name="Yoshikawa S."/>
            <person name="Yamada K."/>
            <person name="Nakamura Y."/>
            <person name="Ichinomiya M."/>
            <person name="Sato N."/>
            <person name="Blanc-Mathieu R."/>
            <person name="Endo H."/>
            <person name="Kuwata A."/>
            <person name="Ogata H."/>
        </authorList>
    </citation>
    <scope>NUCLEOTIDE SEQUENCE [LARGE SCALE GENOMIC DNA]</scope>
</reference>
<dbReference type="EMBL" id="BLQM01000373">
    <property type="protein sequence ID" value="GMH86266.1"/>
    <property type="molecule type" value="Genomic_DNA"/>
</dbReference>
<evidence type="ECO:0000313" key="1">
    <source>
        <dbReference type="EMBL" id="GMH86266.1"/>
    </source>
</evidence>
<dbReference type="Gene3D" id="3.40.50.1240">
    <property type="entry name" value="Phosphoglycerate mutase-like"/>
    <property type="match status" value="1"/>
</dbReference>
<proteinExistence type="predicted"/>
<dbReference type="SMART" id="SM00855">
    <property type="entry name" value="PGAM"/>
    <property type="match status" value="1"/>
</dbReference>
<gene>
    <name evidence="1" type="ORF">TL16_g10485</name>
</gene>
<dbReference type="Pfam" id="PF00300">
    <property type="entry name" value="His_Phos_1"/>
    <property type="match status" value="1"/>
</dbReference>
<organism evidence="1 2">
    <name type="scientific">Triparma laevis f. inornata</name>
    <dbReference type="NCBI Taxonomy" id="1714386"/>
    <lineage>
        <taxon>Eukaryota</taxon>
        <taxon>Sar</taxon>
        <taxon>Stramenopiles</taxon>
        <taxon>Ochrophyta</taxon>
        <taxon>Bolidophyceae</taxon>
        <taxon>Parmales</taxon>
        <taxon>Triparmaceae</taxon>
        <taxon>Triparma</taxon>
    </lineage>
</organism>
<name>A0A9W7BCW7_9STRA</name>
<protein>
    <recommendedName>
        <fullName evidence="3">Phosphoglycerate mutase-like protein</fullName>
    </recommendedName>
</protein>
<comment type="caution">
    <text evidence="1">The sequence shown here is derived from an EMBL/GenBank/DDBJ whole genome shotgun (WGS) entry which is preliminary data.</text>
</comment>
<sequence>MISLTSTSSLPPRAHSALSTLASSFLSGSKLSHFDSLQTASTLLNRSIPPTSCTITKTPPSSPTSSSIRLLLIRHGEAHHNVFANNFTGEGEASFHPDAPIDPFLTDLGVEQAKALVPTTKALEHQPSLILVSPLKRATQTGLTAFPSSQYNFQCNHLLTEGSNGVREDMISDGESLSNIFNGVDYTAYKRDCDITSEHEIVPESDLVWSKKKLLSRSDEFLRYIYSLREDHSVIGVATHSQWLQSFCNFSLNFEDPRECLEWFGTGELRSVDVEFKD</sequence>
<dbReference type="InterPro" id="IPR029033">
    <property type="entry name" value="His_PPase_superfam"/>
</dbReference>
<evidence type="ECO:0008006" key="3">
    <source>
        <dbReference type="Google" id="ProtNLM"/>
    </source>
</evidence>
<dbReference type="Proteomes" id="UP001162640">
    <property type="component" value="Unassembled WGS sequence"/>
</dbReference>
<dbReference type="CDD" id="cd07067">
    <property type="entry name" value="HP_PGM_like"/>
    <property type="match status" value="1"/>
</dbReference>
<dbReference type="GO" id="GO:0016791">
    <property type="term" value="F:phosphatase activity"/>
    <property type="evidence" value="ECO:0007669"/>
    <property type="project" value="TreeGrafter"/>
</dbReference>
<dbReference type="InterPro" id="IPR050275">
    <property type="entry name" value="PGM_Phosphatase"/>
</dbReference>
<dbReference type="PANTHER" id="PTHR48100">
    <property type="entry name" value="BROAD-SPECIFICITY PHOSPHATASE YOR283W-RELATED"/>
    <property type="match status" value="1"/>
</dbReference>
<dbReference type="GO" id="GO:0005829">
    <property type="term" value="C:cytosol"/>
    <property type="evidence" value="ECO:0007669"/>
    <property type="project" value="TreeGrafter"/>
</dbReference>
<accession>A0A9W7BCW7</accession>
<dbReference type="InterPro" id="IPR013078">
    <property type="entry name" value="His_Pase_superF_clade-1"/>
</dbReference>
<dbReference type="AlphaFoldDB" id="A0A9W7BCW7"/>
<dbReference type="PANTHER" id="PTHR48100:SF33">
    <property type="entry name" value="PEPTIDASE S54 RHOMBOID DOMAIN-CONTAINING PROTEIN"/>
    <property type="match status" value="1"/>
</dbReference>